<dbReference type="InterPro" id="IPR037221">
    <property type="entry name" value="H-type_lectin_dom_sf"/>
</dbReference>
<feature type="domain" description="H-type lectin" evidence="2">
    <location>
        <begin position="270"/>
        <end position="320"/>
    </location>
</feature>
<dbReference type="Proteomes" id="UP000298493">
    <property type="component" value="Unassembled WGS sequence"/>
</dbReference>
<dbReference type="InterPro" id="IPR019019">
    <property type="entry name" value="H-type_lectin_domain"/>
</dbReference>
<dbReference type="Gene3D" id="2.60.40.2080">
    <property type="match status" value="3"/>
</dbReference>
<accession>A0A4Z1PBB6</accession>
<proteinExistence type="predicted"/>
<dbReference type="EMBL" id="SNSC02000005">
    <property type="protein sequence ID" value="TID24379.1"/>
    <property type="molecule type" value="Genomic_DNA"/>
</dbReference>
<protein>
    <recommendedName>
        <fullName evidence="2">H-type lectin domain-containing protein</fullName>
    </recommendedName>
</protein>
<feature type="compositionally biased region" description="Basic residues" evidence="1">
    <location>
        <begin position="123"/>
        <end position="135"/>
    </location>
</feature>
<feature type="domain" description="H-type lectin" evidence="2">
    <location>
        <begin position="164"/>
        <end position="234"/>
    </location>
</feature>
<organism evidence="3 4">
    <name type="scientific">Venturia nashicola</name>
    <dbReference type="NCBI Taxonomy" id="86259"/>
    <lineage>
        <taxon>Eukaryota</taxon>
        <taxon>Fungi</taxon>
        <taxon>Dikarya</taxon>
        <taxon>Ascomycota</taxon>
        <taxon>Pezizomycotina</taxon>
        <taxon>Dothideomycetes</taxon>
        <taxon>Pleosporomycetidae</taxon>
        <taxon>Venturiales</taxon>
        <taxon>Venturiaceae</taxon>
        <taxon>Venturia</taxon>
    </lineage>
</organism>
<dbReference type="GO" id="GO:0007155">
    <property type="term" value="P:cell adhesion"/>
    <property type="evidence" value="ECO:0007669"/>
    <property type="project" value="InterPro"/>
</dbReference>
<evidence type="ECO:0000259" key="2">
    <source>
        <dbReference type="Pfam" id="PF09458"/>
    </source>
</evidence>
<gene>
    <name evidence="3" type="ORF">E6O75_ATG02744</name>
</gene>
<keyword evidence="4" id="KW-1185">Reference proteome</keyword>
<name>A0A4Z1PBB6_9PEZI</name>
<reference evidence="3 4" key="1">
    <citation type="submission" date="2019-04" db="EMBL/GenBank/DDBJ databases">
        <title>High contiguity whole genome sequence and gene annotation resource for two Venturia nashicola isolates.</title>
        <authorList>
            <person name="Prokchorchik M."/>
            <person name="Won K."/>
            <person name="Lee Y."/>
            <person name="Choi E.D."/>
            <person name="Segonzac C."/>
            <person name="Sohn K.H."/>
        </authorList>
    </citation>
    <scope>NUCLEOTIDE SEQUENCE [LARGE SCALE GENOMIC DNA]</scope>
    <source>
        <strain evidence="3 4">PRI2</strain>
    </source>
</reference>
<feature type="region of interest" description="Disordered" evidence="1">
    <location>
        <begin position="123"/>
        <end position="150"/>
    </location>
</feature>
<dbReference type="SUPFAM" id="SSF141086">
    <property type="entry name" value="Agglutinin HPA-like"/>
    <property type="match status" value="3"/>
</dbReference>
<evidence type="ECO:0000313" key="4">
    <source>
        <dbReference type="Proteomes" id="UP000298493"/>
    </source>
</evidence>
<dbReference type="AlphaFoldDB" id="A0A4Z1PBB6"/>
<evidence type="ECO:0000256" key="1">
    <source>
        <dbReference type="SAM" id="MobiDB-lite"/>
    </source>
</evidence>
<dbReference type="Pfam" id="PF09458">
    <property type="entry name" value="H_lectin"/>
    <property type="match status" value="3"/>
</dbReference>
<sequence length="360" mass="40632">MHLSKPGPDNGQFLTTEVRPRTRPTSITSRAISFPRNHYTAPPNVAGGFHLLDLSHKAPAVRANLVGSDITKEGFVVGIETWDRGVLYEAGATWIEHKRGGRECGFGQFDTRDVVEKEAKRINGHTKAPRKLRLNGRKDSIDTSSTDSSYEHDYYHKQRQSFSKRIKFPSKLRGGKEPPEVVCWLNRLDLQNWKGRGHRLHAFAGDVTTESATFTLETWGDSVLNGAAMCYIAFPKGKRKVDSGCFSTLDVEDEKGGEVGGARKEVRNRVEFREGWFKKPPTILCALSMFDLGGEADLKIKVEAVDVDKDGFTWCLSTWVSIFHERIVGTFSNEMRRTSRFYTQQEPRGLLSDLSEKFKQ</sequence>
<feature type="domain" description="H-type lectin" evidence="2">
    <location>
        <begin position="30"/>
        <end position="95"/>
    </location>
</feature>
<dbReference type="GO" id="GO:0030246">
    <property type="term" value="F:carbohydrate binding"/>
    <property type="evidence" value="ECO:0007669"/>
    <property type="project" value="InterPro"/>
</dbReference>
<dbReference type="OrthoDB" id="291007at2759"/>
<comment type="caution">
    <text evidence="3">The sequence shown here is derived from an EMBL/GenBank/DDBJ whole genome shotgun (WGS) entry which is preliminary data.</text>
</comment>
<evidence type="ECO:0000313" key="3">
    <source>
        <dbReference type="EMBL" id="TID24379.1"/>
    </source>
</evidence>